<dbReference type="Proteomes" id="UP000678228">
    <property type="component" value="Unassembled WGS sequence"/>
</dbReference>
<dbReference type="PANTHER" id="PTHR39175">
    <property type="entry name" value="FAMILY PROTEIN, PUTATIVE (AFU_ORTHOLOGUE AFUA_3G15060)-RELATED"/>
    <property type="match status" value="1"/>
</dbReference>
<comment type="caution">
    <text evidence="2">The sequence shown here is derived from an EMBL/GenBank/DDBJ whole genome shotgun (WGS) entry which is preliminary data.</text>
</comment>
<name>A0A940WYD9_9BACI</name>
<dbReference type="Gene3D" id="3.10.180.10">
    <property type="entry name" value="2,3-Dihydroxybiphenyl 1,2-Dioxygenase, domain 1"/>
    <property type="match status" value="1"/>
</dbReference>
<evidence type="ECO:0000313" key="3">
    <source>
        <dbReference type="Proteomes" id="UP000678228"/>
    </source>
</evidence>
<accession>A0A940WYD9</accession>
<dbReference type="EMBL" id="JAGKSQ010000002">
    <property type="protein sequence ID" value="MBP3950751.1"/>
    <property type="molecule type" value="Genomic_DNA"/>
</dbReference>
<dbReference type="SUPFAM" id="SSF54593">
    <property type="entry name" value="Glyoxalase/Bleomycin resistance protein/Dihydroxybiphenyl dioxygenase"/>
    <property type="match status" value="1"/>
</dbReference>
<gene>
    <name evidence="2" type="ORF">J7W16_06355</name>
</gene>
<feature type="domain" description="VOC" evidence="1">
    <location>
        <begin position="7"/>
        <end position="121"/>
    </location>
</feature>
<dbReference type="PROSITE" id="PS51819">
    <property type="entry name" value="VOC"/>
    <property type="match status" value="1"/>
</dbReference>
<dbReference type="AlphaFoldDB" id="A0A940WYD9"/>
<dbReference type="PANTHER" id="PTHR39175:SF1">
    <property type="entry name" value="FAMILY PROTEIN, PUTATIVE (AFU_ORTHOLOGUE AFUA_3G15060)-RELATED"/>
    <property type="match status" value="1"/>
</dbReference>
<reference evidence="2" key="1">
    <citation type="submission" date="2021-03" db="EMBL/GenBank/DDBJ databases">
        <title>Bacillus suaedae sp. nov., isolated from Suaeda aralocaspica.</title>
        <authorList>
            <person name="Lei R.F.R."/>
        </authorList>
    </citation>
    <scope>NUCLEOTIDE SEQUENCE</scope>
    <source>
        <strain evidence="2">YZJH907-2</strain>
    </source>
</reference>
<organism evidence="2 3">
    <name type="scientific">Halalkalibacter suaedae</name>
    <dbReference type="NCBI Taxonomy" id="2822140"/>
    <lineage>
        <taxon>Bacteria</taxon>
        <taxon>Bacillati</taxon>
        <taxon>Bacillota</taxon>
        <taxon>Bacilli</taxon>
        <taxon>Bacillales</taxon>
        <taxon>Bacillaceae</taxon>
        <taxon>Halalkalibacter</taxon>
    </lineage>
</organism>
<dbReference type="RefSeq" id="WP_210596429.1">
    <property type="nucleotide sequence ID" value="NZ_JAGKSQ010000002.1"/>
</dbReference>
<keyword evidence="3" id="KW-1185">Reference proteome</keyword>
<dbReference type="InterPro" id="IPR029068">
    <property type="entry name" value="Glyas_Bleomycin-R_OHBP_Dase"/>
</dbReference>
<evidence type="ECO:0000259" key="1">
    <source>
        <dbReference type="PROSITE" id="PS51819"/>
    </source>
</evidence>
<sequence length="123" mass="14150">MGFELKAIDHVQLAAPKASEDTARQFFVEVLEFNEVIKPEGVRNRGGVWFAKGAIQLHIGIEEPFIPSKKAHPAIEVAYINELKTHLTAHHINYIEDEQIENANRIFVDDPFGNRIEFIEWRK</sequence>
<proteinExistence type="predicted"/>
<evidence type="ECO:0000313" key="2">
    <source>
        <dbReference type="EMBL" id="MBP3950751.1"/>
    </source>
</evidence>
<dbReference type="InterPro" id="IPR037523">
    <property type="entry name" value="VOC_core"/>
</dbReference>
<protein>
    <submittedName>
        <fullName evidence="2">Glyoxalase</fullName>
    </submittedName>
</protein>